<organism evidence="3 4">
    <name type="scientific">Fulvimarina uroteuthidis</name>
    <dbReference type="NCBI Taxonomy" id="3098149"/>
    <lineage>
        <taxon>Bacteria</taxon>
        <taxon>Pseudomonadati</taxon>
        <taxon>Pseudomonadota</taxon>
        <taxon>Alphaproteobacteria</taxon>
        <taxon>Hyphomicrobiales</taxon>
        <taxon>Aurantimonadaceae</taxon>
        <taxon>Fulvimarina</taxon>
    </lineage>
</organism>
<dbReference type="PANTHER" id="PTHR31157:SF1">
    <property type="entry name" value="SCP DOMAIN-CONTAINING PROTEIN"/>
    <property type="match status" value="1"/>
</dbReference>
<feature type="domain" description="SCP" evidence="2">
    <location>
        <begin position="41"/>
        <end position="152"/>
    </location>
</feature>
<gene>
    <name evidence="3" type="ORF">U0C82_02335</name>
</gene>
<comment type="caution">
    <text evidence="3">The sequence shown here is derived from an EMBL/GenBank/DDBJ whole genome shotgun (WGS) entry which is preliminary data.</text>
</comment>
<protein>
    <submittedName>
        <fullName evidence="3">CAP domain-containing protein</fullName>
    </submittedName>
</protein>
<dbReference type="Gene3D" id="3.40.33.10">
    <property type="entry name" value="CAP"/>
    <property type="match status" value="1"/>
</dbReference>
<proteinExistence type="predicted"/>
<feature type="signal peptide" evidence="1">
    <location>
        <begin position="1"/>
        <end position="18"/>
    </location>
</feature>
<evidence type="ECO:0000259" key="2">
    <source>
        <dbReference type="Pfam" id="PF00188"/>
    </source>
</evidence>
<evidence type="ECO:0000313" key="4">
    <source>
        <dbReference type="Proteomes" id="UP001294412"/>
    </source>
</evidence>
<dbReference type="PANTHER" id="PTHR31157">
    <property type="entry name" value="SCP DOMAIN-CONTAINING PROTEIN"/>
    <property type="match status" value="1"/>
</dbReference>
<dbReference type="CDD" id="cd05379">
    <property type="entry name" value="CAP_bacterial"/>
    <property type="match status" value="1"/>
</dbReference>
<dbReference type="InterPro" id="IPR035940">
    <property type="entry name" value="CAP_sf"/>
</dbReference>
<evidence type="ECO:0000256" key="1">
    <source>
        <dbReference type="SAM" id="SignalP"/>
    </source>
</evidence>
<dbReference type="Proteomes" id="UP001294412">
    <property type="component" value="Unassembled WGS sequence"/>
</dbReference>
<reference evidence="3 4" key="1">
    <citation type="submission" date="2023-12" db="EMBL/GenBank/DDBJ databases">
        <title>Description of Novel Strain Fulvimarina sp. 2208YS6-2-32 isolated from Uroteuthis (Photololigo) edulis.</title>
        <authorList>
            <person name="Park J.-S."/>
        </authorList>
    </citation>
    <scope>NUCLEOTIDE SEQUENCE [LARGE SCALE GENOMIC DNA]</scope>
    <source>
        <strain evidence="3 4">2208YS6-2-32</strain>
    </source>
</reference>
<name>A0ABU5HYZ7_9HYPH</name>
<dbReference type="EMBL" id="JAXLPB010000001">
    <property type="protein sequence ID" value="MDY8107988.1"/>
    <property type="molecule type" value="Genomic_DNA"/>
</dbReference>
<dbReference type="InterPro" id="IPR014044">
    <property type="entry name" value="CAP_dom"/>
</dbReference>
<dbReference type="SUPFAM" id="SSF55797">
    <property type="entry name" value="PR-1-like"/>
    <property type="match status" value="1"/>
</dbReference>
<accession>A0ABU5HYZ7</accession>
<sequence length="165" mass="17690">MFCIAIMGVLGLGLAGCAGSPGSVDVSGTQAMQVDRGYALASVNQFRAQNGLGPLRYSAKLDQASTRQARAMAAEDRMSHSVEGKLSSRVSQYGYSWGSIAENIAYGYPDTARAMTGWKNSAGHRKNILNPRVTEMGFAMAAGPNGIPYWAMIFGTENKRMLVDR</sequence>
<dbReference type="Pfam" id="PF00188">
    <property type="entry name" value="CAP"/>
    <property type="match status" value="1"/>
</dbReference>
<keyword evidence="4" id="KW-1185">Reference proteome</keyword>
<evidence type="ECO:0000313" key="3">
    <source>
        <dbReference type="EMBL" id="MDY8107988.1"/>
    </source>
</evidence>
<feature type="chain" id="PRO_5046040561" evidence="1">
    <location>
        <begin position="19"/>
        <end position="165"/>
    </location>
</feature>
<keyword evidence="1" id="KW-0732">Signal</keyword>
<dbReference type="RefSeq" id="WP_322185442.1">
    <property type="nucleotide sequence ID" value="NZ_JAXLPB010000001.1"/>
</dbReference>